<dbReference type="AlphaFoldDB" id="A0A9W4UA78"/>
<dbReference type="PANTHER" id="PTHR31576">
    <property type="entry name" value="TATA BOX-BINDING PROTEIN-ASSOCIATED FACTOR RNA POLYMERASE I SUBUNIT B"/>
    <property type="match status" value="1"/>
</dbReference>
<keyword evidence="8" id="KW-0804">Transcription</keyword>
<sequence>MTMAGSGSTRGTVCGIENCRSRRYEEGEDGYLYCENGHRKGELLAGSDDEMFESAARTRTRKRVDKDDKSASKYLKGAQALSMHLKCLQLILRRQVWFLVHERGLPEELEAIVHDLWALRIMGLESKITEQKQEFDSSQAAAASDTGTETDRGPSKSPSHVLQDTPNLVDCLALCYLGIRTLRLPITPGDIHAWTTNMKMPYRGAIKLLEIDMRDQLPGTYRDVLDPNSLLSFKTLYSSLISIQAAFEDEYGIEWPPLNVPVILFRFMKELALPLEIYPATRRLATLLQYDFTCNSQKRKIVSVEHLPEAHLIGCLVVCVKLLYPFDGARRYPTSIDEPATMKLDWNQRASIMRKSKQPTENSENKYIAEELINLRPEDVPFMNGDQIDQYLAFYQENFVDEPYINAEGKSSDFQRAMHDMFPIQSNKPSQPIQELPESHMQRSWEIVQSVQSILEPQTVIAEDDGQGIRRPGRDYVAYKKESDLPENAQAFYEEAARIAGFSLEMLVSVVFSTESRIRRWKKQQQGSVA</sequence>
<reference evidence="13" key="1">
    <citation type="submission" date="2023-01" db="EMBL/GenBank/DDBJ databases">
        <authorList>
            <person name="Van Ghelder C."/>
            <person name="Rancurel C."/>
        </authorList>
    </citation>
    <scope>NUCLEOTIDE SEQUENCE</scope>
    <source>
        <strain evidence="13">CNCM I-4278</strain>
    </source>
</reference>
<evidence type="ECO:0000313" key="13">
    <source>
        <dbReference type="EMBL" id="CAI6330662.1"/>
    </source>
</evidence>
<proteinExistence type="inferred from homology"/>
<protein>
    <recommendedName>
        <fullName evidence="15">RRN7-type domain-containing protein</fullName>
    </recommendedName>
</protein>
<evidence type="ECO:0000256" key="7">
    <source>
        <dbReference type="ARBA" id="ARBA00023125"/>
    </source>
</evidence>
<dbReference type="Pfam" id="PF20644">
    <property type="entry name" value="Rrn7_cyclin_N"/>
    <property type="match status" value="1"/>
</dbReference>
<evidence type="ECO:0000256" key="1">
    <source>
        <dbReference type="ARBA" id="ARBA00004604"/>
    </source>
</evidence>
<evidence type="ECO:0000256" key="3">
    <source>
        <dbReference type="ARBA" id="ARBA00022723"/>
    </source>
</evidence>
<dbReference type="Pfam" id="PF20645">
    <property type="entry name" value="Rrn7_cyclin_C"/>
    <property type="match status" value="1"/>
</dbReference>
<keyword evidence="6" id="KW-0805">Transcription regulation</keyword>
<evidence type="ECO:0000256" key="6">
    <source>
        <dbReference type="ARBA" id="ARBA00023015"/>
    </source>
</evidence>
<evidence type="ECO:0000256" key="5">
    <source>
        <dbReference type="ARBA" id="ARBA00022833"/>
    </source>
</evidence>
<organism evidence="13 14">
    <name type="scientific">Periconia digitata</name>
    <dbReference type="NCBI Taxonomy" id="1303443"/>
    <lineage>
        <taxon>Eukaryota</taxon>
        <taxon>Fungi</taxon>
        <taxon>Dikarya</taxon>
        <taxon>Ascomycota</taxon>
        <taxon>Pezizomycotina</taxon>
        <taxon>Dothideomycetes</taxon>
        <taxon>Pleosporomycetidae</taxon>
        <taxon>Pleosporales</taxon>
        <taxon>Massarineae</taxon>
        <taxon>Periconiaceae</taxon>
        <taxon>Periconia</taxon>
    </lineage>
</organism>
<dbReference type="InterPro" id="IPR048540">
    <property type="entry name" value="Rrn7_cyclin_N"/>
</dbReference>
<dbReference type="InterPro" id="IPR048538">
    <property type="entry name" value="Rrn7_cyclin_C"/>
</dbReference>
<dbReference type="EMBL" id="CAOQHR010000002">
    <property type="protein sequence ID" value="CAI6330662.1"/>
    <property type="molecule type" value="Genomic_DNA"/>
</dbReference>
<feature type="domain" description="Rrn7/TAF1B C-terminal cyclin" evidence="12">
    <location>
        <begin position="231"/>
        <end position="399"/>
    </location>
</feature>
<evidence type="ECO:0000259" key="12">
    <source>
        <dbReference type="Pfam" id="PF20645"/>
    </source>
</evidence>
<name>A0A9W4UA78_9PLEO</name>
<keyword evidence="5" id="KW-0862">Zinc</keyword>
<evidence type="ECO:0000256" key="10">
    <source>
        <dbReference type="SAM" id="MobiDB-lite"/>
    </source>
</evidence>
<dbReference type="GO" id="GO:0001164">
    <property type="term" value="F:RNA polymerase I core promoter sequence-specific DNA binding"/>
    <property type="evidence" value="ECO:0007669"/>
    <property type="project" value="InterPro"/>
</dbReference>
<dbReference type="GO" id="GO:0042790">
    <property type="term" value="P:nucleolar large rRNA transcription by RNA polymerase I"/>
    <property type="evidence" value="ECO:0007669"/>
    <property type="project" value="TreeGrafter"/>
</dbReference>
<evidence type="ECO:0000256" key="8">
    <source>
        <dbReference type="ARBA" id="ARBA00023163"/>
    </source>
</evidence>
<evidence type="ECO:0008006" key="15">
    <source>
        <dbReference type="Google" id="ProtNLM"/>
    </source>
</evidence>
<keyword evidence="9" id="KW-0539">Nucleus</keyword>
<dbReference type="PANTHER" id="PTHR31576:SF2">
    <property type="entry name" value="TATA BOX-BINDING PROTEIN-ASSOCIATED FACTOR RNA POLYMERASE I SUBUNIT B"/>
    <property type="match status" value="1"/>
</dbReference>
<dbReference type="InterPro" id="IPR033599">
    <property type="entry name" value="TAF1B/Rrn7"/>
</dbReference>
<comment type="similarity">
    <text evidence="2">Belongs to the RRN7/TAF1B family.</text>
</comment>
<comment type="subcellular location">
    <subcellularLocation>
        <location evidence="1">Nucleus</location>
        <location evidence="1">Nucleolus</location>
    </subcellularLocation>
</comment>
<accession>A0A9W4UA78</accession>
<feature type="region of interest" description="Disordered" evidence="10">
    <location>
        <begin position="134"/>
        <end position="161"/>
    </location>
</feature>
<evidence type="ECO:0000256" key="4">
    <source>
        <dbReference type="ARBA" id="ARBA00022771"/>
    </source>
</evidence>
<evidence type="ECO:0000256" key="9">
    <source>
        <dbReference type="ARBA" id="ARBA00023242"/>
    </source>
</evidence>
<feature type="compositionally biased region" description="Polar residues" evidence="10">
    <location>
        <begin position="136"/>
        <end position="147"/>
    </location>
</feature>
<keyword evidence="3" id="KW-0479">Metal-binding</keyword>
<evidence type="ECO:0000259" key="11">
    <source>
        <dbReference type="Pfam" id="PF20644"/>
    </source>
</evidence>
<evidence type="ECO:0000313" key="14">
    <source>
        <dbReference type="Proteomes" id="UP001152607"/>
    </source>
</evidence>
<keyword evidence="4" id="KW-0863">Zinc-finger</keyword>
<evidence type="ECO:0000256" key="2">
    <source>
        <dbReference type="ARBA" id="ARBA00006899"/>
    </source>
</evidence>
<keyword evidence="7" id="KW-0238">DNA-binding</keyword>
<gene>
    <name evidence="13" type="ORF">PDIGIT_LOCUS4280</name>
</gene>
<feature type="domain" description="Rrn7/TAF1B N-terminal cyclin" evidence="11">
    <location>
        <begin position="88"/>
        <end position="209"/>
    </location>
</feature>
<keyword evidence="14" id="KW-1185">Reference proteome</keyword>
<dbReference type="GO" id="GO:0008270">
    <property type="term" value="F:zinc ion binding"/>
    <property type="evidence" value="ECO:0007669"/>
    <property type="project" value="UniProtKB-KW"/>
</dbReference>
<dbReference type="GO" id="GO:0070860">
    <property type="term" value="C:RNA polymerase I core factor complex"/>
    <property type="evidence" value="ECO:0007669"/>
    <property type="project" value="InterPro"/>
</dbReference>
<comment type="caution">
    <text evidence="13">The sequence shown here is derived from an EMBL/GenBank/DDBJ whole genome shotgun (WGS) entry which is preliminary data.</text>
</comment>
<dbReference type="Proteomes" id="UP001152607">
    <property type="component" value="Unassembled WGS sequence"/>
</dbReference>
<dbReference type="OrthoDB" id="428577at2759"/>